<protein>
    <submittedName>
        <fullName evidence="1">Uncharacterized protein</fullName>
    </submittedName>
</protein>
<feature type="non-terminal residue" evidence="1">
    <location>
        <position position="165"/>
    </location>
</feature>
<dbReference type="EMBL" id="GL446935">
    <property type="protein sequence ID" value="EFN87061.1"/>
    <property type="molecule type" value="Genomic_DNA"/>
</dbReference>
<feature type="non-terminal residue" evidence="1">
    <location>
        <position position="1"/>
    </location>
</feature>
<proteinExistence type="predicted"/>
<keyword evidence="2" id="KW-1185">Reference proteome</keyword>
<evidence type="ECO:0000313" key="2">
    <source>
        <dbReference type="Proteomes" id="UP000008237"/>
    </source>
</evidence>
<dbReference type="OMA" id="LHYDINI"/>
<dbReference type="PANTHER" id="PTHR33053">
    <property type="entry name" value="PROTEIN, PUTATIVE-RELATED"/>
    <property type="match status" value="1"/>
</dbReference>
<reference evidence="1 2" key="1">
    <citation type="journal article" date="2010" name="Science">
        <title>Genomic comparison of the ants Camponotus floridanus and Harpegnathos saltator.</title>
        <authorList>
            <person name="Bonasio R."/>
            <person name="Zhang G."/>
            <person name="Ye C."/>
            <person name="Mutti N.S."/>
            <person name="Fang X."/>
            <person name="Qin N."/>
            <person name="Donahue G."/>
            <person name="Yang P."/>
            <person name="Li Q."/>
            <person name="Li C."/>
            <person name="Zhang P."/>
            <person name="Huang Z."/>
            <person name="Berger S.L."/>
            <person name="Reinberg D."/>
            <person name="Wang J."/>
            <person name="Liebig J."/>
        </authorList>
    </citation>
    <scope>NUCLEOTIDE SEQUENCE [LARGE SCALE GENOMIC DNA]</scope>
    <source>
        <strain evidence="1 2">R22 G/1</strain>
    </source>
</reference>
<dbReference type="InParanoid" id="E2BB69"/>
<organism evidence="2">
    <name type="scientific">Harpegnathos saltator</name>
    <name type="common">Jerdon's jumping ant</name>
    <dbReference type="NCBI Taxonomy" id="610380"/>
    <lineage>
        <taxon>Eukaryota</taxon>
        <taxon>Metazoa</taxon>
        <taxon>Ecdysozoa</taxon>
        <taxon>Arthropoda</taxon>
        <taxon>Hexapoda</taxon>
        <taxon>Insecta</taxon>
        <taxon>Pterygota</taxon>
        <taxon>Neoptera</taxon>
        <taxon>Endopterygota</taxon>
        <taxon>Hymenoptera</taxon>
        <taxon>Apocrita</taxon>
        <taxon>Aculeata</taxon>
        <taxon>Formicoidea</taxon>
        <taxon>Formicidae</taxon>
        <taxon>Ponerinae</taxon>
        <taxon>Ponerini</taxon>
        <taxon>Harpegnathos</taxon>
    </lineage>
</organism>
<accession>E2BB69</accession>
<dbReference type="PANTHER" id="PTHR33053:SF9">
    <property type="entry name" value="AGAP000105-PA"/>
    <property type="match status" value="1"/>
</dbReference>
<evidence type="ECO:0000313" key="1">
    <source>
        <dbReference type="EMBL" id="EFN87061.1"/>
    </source>
</evidence>
<name>E2BB69_HARSA</name>
<dbReference type="OrthoDB" id="7549170at2759"/>
<sequence>WAISHNIPHSALRNLLQLLKSEANICVPQDPRTLLHIPRHIFNKPVGSDTYSYIGVQSAVEKLINLLEEQSQKLNLLVNIDGLLLSKSSNTQIYSILCSMHEYLQYIGVIGIYHGYEKPSNVNDFLEDFTVETIKLSEEGFIYKNHMIPFAIKALIYNAPAKSLI</sequence>
<dbReference type="STRING" id="610380.E2BB69"/>
<gene>
    <name evidence="1" type="ORF">EAI_12358</name>
</gene>
<dbReference type="Proteomes" id="UP000008237">
    <property type="component" value="Unassembled WGS sequence"/>
</dbReference>
<dbReference type="AlphaFoldDB" id="E2BB69"/>